<dbReference type="AlphaFoldDB" id="A0A9D1AAZ1"/>
<dbReference type="InterPro" id="IPR003593">
    <property type="entry name" value="AAA+_ATPase"/>
</dbReference>
<reference evidence="5" key="1">
    <citation type="submission" date="2020-10" db="EMBL/GenBank/DDBJ databases">
        <authorList>
            <person name="Gilroy R."/>
        </authorList>
    </citation>
    <scope>NUCLEOTIDE SEQUENCE</scope>
    <source>
        <strain evidence="5">ChiHjej9B8-7071</strain>
    </source>
</reference>
<dbReference type="PROSITE" id="PS50893">
    <property type="entry name" value="ABC_TRANSPORTER_2"/>
    <property type="match status" value="1"/>
</dbReference>
<dbReference type="SMART" id="SM00382">
    <property type="entry name" value="AAA"/>
    <property type="match status" value="1"/>
</dbReference>
<dbReference type="GO" id="GO:1903805">
    <property type="term" value="P:L-valine import across plasma membrane"/>
    <property type="evidence" value="ECO:0007669"/>
    <property type="project" value="TreeGrafter"/>
</dbReference>
<dbReference type="EMBL" id="DVGD01000260">
    <property type="protein sequence ID" value="HIR10323.1"/>
    <property type="molecule type" value="Genomic_DNA"/>
</dbReference>
<dbReference type="Gene3D" id="3.40.50.300">
    <property type="entry name" value="P-loop containing nucleotide triphosphate hydrolases"/>
    <property type="match status" value="1"/>
</dbReference>
<dbReference type="GO" id="GO:0015192">
    <property type="term" value="F:L-phenylalanine transmembrane transporter activity"/>
    <property type="evidence" value="ECO:0007669"/>
    <property type="project" value="TreeGrafter"/>
</dbReference>
<evidence type="ECO:0000313" key="5">
    <source>
        <dbReference type="EMBL" id="HIR10323.1"/>
    </source>
</evidence>
<keyword evidence="3 5" id="KW-0067">ATP-binding</keyword>
<reference evidence="5" key="2">
    <citation type="journal article" date="2021" name="PeerJ">
        <title>Extensive microbial diversity within the chicken gut microbiome revealed by metagenomics and culture.</title>
        <authorList>
            <person name="Gilroy R."/>
            <person name="Ravi A."/>
            <person name="Getino M."/>
            <person name="Pursley I."/>
            <person name="Horton D.L."/>
            <person name="Alikhan N.F."/>
            <person name="Baker D."/>
            <person name="Gharbi K."/>
            <person name="Hall N."/>
            <person name="Watson M."/>
            <person name="Adriaenssens E.M."/>
            <person name="Foster-Nyarko E."/>
            <person name="Jarju S."/>
            <person name="Secka A."/>
            <person name="Antonio M."/>
            <person name="Oren A."/>
            <person name="Chaudhuri R.R."/>
            <person name="La Ragione R."/>
            <person name="Hildebrand F."/>
            <person name="Pallen M.J."/>
        </authorList>
    </citation>
    <scope>NUCLEOTIDE SEQUENCE</scope>
    <source>
        <strain evidence="5">ChiHjej9B8-7071</strain>
    </source>
</reference>
<dbReference type="Pfam" id="PF12399">
    <property type="entry name" value="BCA_ABC_TP_C"/>
    <property type="match status" value="1"/>
</dbReference>
<dbReference type="GO" id="GO:1903806">
    <property type="term" value="P:L-isoleucine import across plasma membrane"/>
    <property type="evidence" value="ECO:0007669"/>
    <property type="project" value="TreeGrafter"/>
</dbReference>
<dbReference type="SUPFAM" id="SSF52540">
    <property type="entry name" value="P-loop containing nucleoside triphosphate hydrolases"/>
    <property type="match status" value="1"/>
</dbReference>
<dbReference type="GO" id="GO:0015188">
    <property type="term" value="F:L-isoleucine transmembrane transporter activity"/>
    <property type="evidence" value="ECO:0007669"/>
    <property type="project" value="TreeGrafter"/>
</dbReference>
<protein>
    <submittedName>
        <fullName evidence="5">ABC transporter ATP-binding protein</fullName>
    </submittedName>
</protein>
<dbReference type="GO" id="GO:0042941">
    <property type="term" value="P:D-alanine transmembrane transport"/>
    <property type="evidence" value="ECO:0007669"/>
    <property type="project" value="TreeGrafter"/>
</dbReference>
<sequence length="264" mass="29512">MALLEVKGITKTFGGLVAVENVEFNVNEGEIVSIIGPNGAGKTTIFNMLTGVYHVNGGKILFDGKEIQNKQPRDIVKAGIARTFQNIRLFPTMRVIENVLVGEHINIGYHFLDLLFKTKKYRAEEKAAHQRAIDLLVSLDLGDQIDNYAKNLPYGMQRKLEIARAIATKARLIILDEPAAGMNPQESEELKEFIRKLRDKGQTILLIEHDMSVVMDISDRIYVIDHGRKIAEGLPKEIAVNKRVITAYLGSGDVKKDDNETENS</sequence>
<feature type="domain" description="ABC transporter" evidence="4">
    <location>
        <begin position="4"/>
        <end position="251"/>
    </location>
</feature>
<dbReference type="GO" id="GO:0005304">
    <property type="term" value="F:L-valine transmembrane transporter activity"/>
    <property type="evidence" value="ECO:0007669"/>
    <property type="project" value="TreeGrafter"/>
</dbReference>
<dbReference type="GO" id="GO:0005886">
    <property type="term" value="C:plasma membrane"/>
    <property type="evidence" value="ECO:0007669"/>
    <property type="project" value="TreeGrafter"/>
</dbReference>
<organism evidence="5 6">
    <name type="scientific">Candidatus Avoscillospira stercoripullorum</name>
    <dbReference type="NCBI Taxonomy" id="2840709"/>
    <lineage>
        <taxon>Bacteria</taxon>
        <taxon>Bacillati</taxon>
        <taxon>Bacillota</taxon>
        <taxon>Clostridia</taxon>
        <taxon>Eubacteriales</taxon>
        <taxon>Oscillospiraceae</taxon>
        <taxon>Oscillospiraceae incertae sedis</taxon>
        <taxon>Candidatus Avoscillospira</taxon>
    </lineage>
</organism>
<dbReference type="InterPro" id="IPR051120">
    <property type="entry name" value="ABC_AA/LPS_Transport"/>
</dbReference>
<dbReference type="PANTHER" id="PTHR45772">
    <property type="entry name" value="CONSERVED COMPONENT OF ABC TRANSPORTER FOR NATURAL AMINO ACIDS-RELATED"/>
    <property type="match status" value="1"/>
</dbReference>
<evidence type="ECO:0000256" key="3">
    <source>
        <dbReference type="ARBA" id="ARBA00022840"/>
    </source>
</evidence>
<dbReference type="FunFam" id="3.40.50.300:FF:000421">
    <property type="entry name" value="Branched-chain amino acid ABC transporter ATP-binding protein"/>
    <property type="match status" value="1"/>
</dbReference>
<evidence type="ECO:0000256" key="1">
    <source>
        <dbReference type="ARBA" id="ARBA00022448"/>
    </source>
</evidence>
<evidence type="ECO:0000313" key="6">
    <source>
        <dbReference type="Proteomes" id="UP000824258"/>
    </source>
</evidence>
<evidence type="ECO:0000256" key="2">
    <source>
        <dbReference type="ARBA" id="ARBA00022741"/>
    </source>
</evidence>
<name>A0A9D1AAZ1_9FIRM</name>
<keyword evidence="2" id="KW-0547">Nucleotide-binding</keyword>
<dbReference type="CDD" id="cd03219">
    <property type="entry name" value="ABC_Mj1267_LivG_branched"/>
    <property type="match status" value="1"/>
</dbReference>
<comment type="caution">
    <text evidence="5">The sequence shown here is derived from an EMBL/GenBank/DDBJ whole genome shotgun (WGS) entry which is preliminary data.</text>
</comment>
<evidence type="ECO:0000259" key="4">
    <source>
        <dbReference type="PROSITE" id="PS50893"/>
    </source>
</evidence>
<dbReference type="InterPro" id="IPR003439">
    <property type="entry name" value="ABC_transporter-like_ATP-bd"/>
</dbReference>
<dbReference type="GO" id="GO:0015808">
    <property type="term" value="P:L-alanine transport"/>
    <property type="evidence" value="ECO:0007669"/>
    <property type="project" value="TreeGrafter"/>
</dbReference>
<dbReference type="InterPro" id="IPR032823">
    <property type="entry name" value="BCA_ABC_TP_C"/>
</dbReference>
<gene>
    <name evidence="5" type="ORF">IAA70_07955</name>
</gene>
<dbReference type="GO" id="GO:0016887">
    <property type="term" value="F:ATP hydrolysis activity"/>
    <property type="evidence" value="ECO:0007669"/>
    <property type="project" value="InterPro"/>
</dbReference>
<keyword evidence="1" id="KW-0813">Transport</keyword>
<dbReference type="Pfam" id="PF00005">
    <property type="entry name" value="ABC_tran"/>
    <property type="match status" value="1"/>
</dbReference>
<dbReference type="PANTHER" id="PTHR45772:SF7">
    <property type="entry name" value="AMINO ACID ABC TRANSPORTER ATP-BINDING PROTEIN"/>
    <property type="match status" value="1"/>
</dbReference>
<accession>A0A9D1AAZ1</accession>
<dbReference type="Proteomes" id="UP000824258">
    <property type="component" value="Unassembled WGS sequence"/>
</dbReference>
<proteinExistence type="predicted"/>
<dbReference type="GO" id="GO:0005524">
    <property type="term" value="F:ATP binding"/>
    <property type="evidence" value="ECO:0007669"/>
    <property type="project" value="UniProtKB-KW"/>
</dbReference>
<dbReference type="InterPro" id="IPR027417">
    <property type="entry name" value="P-loop_NTPase"/>
</dbReference>